<dbReference type="Pfam" id="PF06305">
    <property type="entry name" value="LapA_dom"/>
    <property type="match status" value="1"/>
</dbReference>
<evidence type="ECO:0000256" key="5">
    <source>
        <dbReference type="SAM" id="Coils"/>
    </source>
</evidence>
<keyword evidence="4 6" id="KW-0472">Membrane</keyword>
<evidence type="ECO:0000313" key="9">
    <source>
        <dbReference type="Proteomes" id="UP001597267"/>
    </source>
</evidence>
<proteinExistence type="predicted"/>
<dbReference type="PANTHER" id="PTHR41335">
    <property type="entry name" value="MEMBRANE PROTEIN-RELATED"/>
    <property type="match status" value="1"/>
</dbReference>
<evidence type="ECO:0000256" key="2">
    <source>
        <dbReference type="ARBA" id="ARBA00022692"/>
    </source>
</evidence>
<keyword evidence="2 6" id="KW-0812">Transmembrane</keyword>
<accession>A0ABW4J5Q5</accession>
<feature type="transmembrane region" description="Helical" evidence="6">
    <location>
        <begin position="37"/>
        <end position="60"/>
    </location>
</feature>
<evidence type="ECO:0000256" key="3">
    <source>
        <dbReference type="ARBA" id="ARBA00022989"/>
    </source>
</evidence>
<keyword evidence="9" id="KW-1185">Reference proteome</keyword>
<reference evidence="9" key="1">
    <citation type="journal article" date="2019" name="Int. J. Syst. Evol. Microbiol.">
        <title>The Global Catalogue of Microorganisms (GCM) 10K type strain sequencing project: providing services to taxonomists for standard genome sequencing and annotation.</title>
        <authorList>
            <consortium name="The Broad Institute Genomics Platform"/>
            <consortium name="The Broad Institute Genome Sequencing Center for Infectious Disease"/>
            <person name="Wu L."/>
            <person name="Ma J."/>
        </authorList>
    </citation>
    <scope>NUCLEOTIDE SEQUENCE [LARGE SCALE GENOMIC DNA]</scope>
    <source>
        <strain evidence="9">CCM 8896</strain>
    </source>
</reference>
<keyword evidence="1" id="KW-1003">Cell membrane</keyword>
<feature type="coiled-coil region" evidence="5">
    <location>
        <begin position="64"/>
        <end position="124"/>
    </location>
</feature>
<evidence type="ECO:0000313" key="8">
    <source>
        <dbReference type="EMBL" id="MFD1671576.1"/>
    </source>
</evidence>
<name>A0ABW4J5Q5_9LACO</name>
<sequence>MNKQRNFVIALVIAIVLVIFALFNNDPVMINFVVASIKLPLIIILFICILLGALVTYLFATTGNYSTKKELKAMQGKVEQLETQQDQAIEAAVAENSEQFKAQLTEKDKEIENLKAELTDKTNTAAPKA</sequence>
<evidence type="ECO:0000259" key="7">
    <source>
        <dbReference type="Pfam" id="PF06305"/>
    </source>
</evidence>
<protein>
    <submittedName>
        <fullName evidence="8">Lipopolysaccharide assembly LapA domain-containing protein</fullName>
    </submittedName>
</protein>
<dbReference type="RefSeq" id="WP_125715633.1">
    <property type="nucleotide sequence ID" value="NZ_JBHTOP010000013.1"/>
</dbReference>
<evidence type="ECO:0000256" key="4">
    <source>
        <dbReference type="ARBA" id="ARBA00023136"/>
    </source>
</evidence>
<keyword evidence="5" id="KW-0175">Coiled coil</keyword>
<dbReference type="InterPro" id="IPR010445">
    <property type="entry name" value="LapA_dom"/>
</dbReference>
<gene>
    <name evidence="8" type="ORF">ACFQ5M_05675</name>
</gene>
<organism evidence="8 9">
    <name type="scientific">Agrilactobacillus yilanensis</name>
    <dbReference type="NCBI Taxonomy" id="2485997"/>
    <lineage>
        <taxon>Bacteria</taxon>
        <taxon>Bacillati</taxon>
        <taxon>Bacillota</taxon>
        <taxon>Bacilli</taxon>
        <taxon>Lactobacillales</taxon>
        <taxon>Lactobacillaceae</taxon>
        <taxon>Agrilactobacillus</taxon>
    </lineage>
</organism>
<dbReference type="EMBL" id="JBHTOP010000013">
    <property type="protein sequence ID" value="MFD1671576.1"/>
    <property type="molecule type" value="Genomic_DNA"/>
</dbReference>
<evidence type="ECO:0000256" key="1">
    <source>
        <dbReference type="ARBA" id="ARBA00022475"/>
    </source>
</evidence>
<dbReference type="Proteomes" id="UP001597267">
    <property type="component" value="Unassembled WGS sequence"/>
</dbReference>
<comment type="caution">
    <text evidence="8">The sequence shown here is derived from an EMBL/GenBank/DDBJ whole genome shotgun (WGS) entry which is preliminary data.</text>
</comment>
<feature type="transmembrane region" description="Helical" evidence="6">
    <location>
        <begin position="7"/>
        <end position="25"/>
    </location>
</feature>
<dbReference type="PANTHER" id="PTHR41335:SF1">
    <property type="entry name" value="MEMBRANE PROTEIN"/>
    <property type="match status" value="1"/>
</dbReference>
<evidence type="ECO:0000256" key="6">
    <source>
        <dbReference type="SAM" id="Phobius"/>
    </source>
</evidence>
<feature type="domain" description="Lipopolysaccharide assembly protein A" evidence="7">
    <location>
        <begin position="24"/>
        <end position="85"/>
    </location>
</feature>
<keyword evidence="3 6" id="KW-1133">Transmembrane helix</keyword>